<reference evidence="4 5" key="1">
    <citation type="submission" date="2019-08" db="EMBL/GenBank/DDBJ databases">
        <title>In-depth cultivation of the pig gut microbiome towards novel bacterial diversity and tailored functional studies.</title>
        <authorList>
            <person name="Wylensek D."/>
            <person name="Hitch T.C.A."/>
            <person name="Clavel T."/>
        </authorList>
    </citation>
    <scope>NUCLEOTIDE SEQUENCE [LARGE SCALE GENOMIC DNA]</scope>
    <source>
        <strain evidence="4 5">CA-Schmier-601-WT-1</strain>
    </source>
</reference>
<dbReference type="PRINTS" id="PR00998">
    <property type="entry name" value="CRBOXYPTASET"/>
</dbReference>
<keyword evidence="1" id="KW-0479">Metal-binding</keyword>
<dbReference type="GO" id="GO:0004181">
    <property type="term" value="F:metallocarboxypeptidase activity"/>
    <property type="evidence" value="ECO:0007669"/>
    <property type="project" value="InterPro"/>
</dbReference>
<feature type="binding site" evidence="1">
    <location>
        <position position="311"/>
    </location>
    <ligand>
        <name>Zn(2+)</name>
        <dbReference type="ChEBI" id="CHEBI:29105"/>
        <note>catalytic</note>
    </ligand>
</feature>
<sequence>MSDPSSMHDFEDIDEVEGAETRREPTPTRVPGAPSVPNPAAIGNPKEDLASLDGLERHLYAHRYAEIGIDCYGPSIDPSRATADRGEAQAILKEEDQALLCSAGTGALLDRLASESSLLSPMQRAQVRVLHRDRDRLVGVPAQKQSALTRLLAESDQVWHKAKAENDWTSFEPYLNRIVVAMKEIASLRDPSRDPYDVWLDEFEPGTDRAFYDNFFAEVKGAVVPLYAEIRKRGWQPDRSVIEGHFDERRQWELAHDLMALEGLDPDVMFLTSTEHPYSDALTTNYAIIAAHVYPDDVVSNVYTMLHEGGHALYETGVNPAFNYTSLKGGTSMGMHEGQSRFFENYVGRDRAFAPRLLEVMARHFRGQLGRVTPNQFYLATNRAEGQPIRTEADELTYPLHILVRYEIEQALFSGEAKAADVPALWRKKYHDYLGVDVKDDTHGALQDSHWSDGLLGYFPTYALGGAFGAQLRHQMIVEGMDWDSVLGSGDLAPIREWLRDRVWQWGRAKDSGQIIQDACGEPFSARYYVEYLDEKFSDIYGLR</sequence>
<feature type="compositionally biased region" description="Basic and acidic residues" evidence="3">
    <location>
        <begin position="1"/>
        <end position="10"/>
    </location>
</feature>
<dbReference type="InterPro" id="IPR001333">
    <property type="entry name" value="Peptidase_M32_Taq"/>
</dbReference>
<feature type="region of interest" description="Disordered" evidence="3">
    <location>
        <begin position="1"/>
        <end position="47"/>
    </location>
</feature>
<keyword evidence="4" id="KW-0121">Carboxypeptidase</keyword>
<comment type="cofactor">
    <cofactor evidence="1">
        <name>Zn(2+)</name>
        <dbReference type="ChEBI" id="CHEBI:29105"/>
    </cofactor>
    <text evidence="1">Binds 1 zinc ion per subunit.</text>
</comment>
<keyword evidence="1" id="KW-0862">Zinc</keyword>
<dbReference type="PANTHER" id="PTHR34217:SF1">
    <property type="entry name" value="CARBOXYPEPTIDASE 1"/>
    <property type="match status" value="1"/>
</dbReference>
<dbReference type="Gene3D" id="1.10.1370.30">
    <property type="match status" value="1"/>
</dbReference>
<dbReference type="EMBL" id="VUNC01000004">
    <property type="protein sequence ID" value="MST72707.1"/>
    <property type="molecule type" value="Genomic_DNA"/>
</dbReference>
<evidence type="ECO:0000256" key="3">
    <source>
        <dbReference type="SAM" id="MobiDB-lite"/>
    </source>
</evidence>
<keyword evidence="4" id="KW-0645">Protease</keyword>
<dbReference type="PANTHER" id="PTHR34217">
    <property type="entry name" value="METAL-DEPENDENT CARBOXYPEPTIDASE"/>
    <property type="match status" value="1"/>
</dbReference>
<dbReference type="CDD" id="cd06460">
    <property type="entry name" value="M32_Taq"/>
    <property type="match status" value="1"/>
</dbReference>
<dbReference type="PIRSF" id="PIRSF006615">
    <property type="entry name" value="Zn_crbxpep_Taq"/>
    <property type="match status" value="1"/>
</dbReference>
<evidence type="ECO:0000256" key="1">
    <source>
        <dbReference type="PIRSR" id="PIRSR006615-1"/>
    </source>
</evidence>
<keyword evidence="5" id="KW-1185">Reference proteome</keyword>
<dbReference type="PROSITE" id="PS52034">
    <property type="entry name" value="PEPTIDASE_M32"/>
    <property type="match status" value="1"/>
</dbReference>
<feature type="binding site" evidence="1">
    <location>
        <position position="307"/>
    </location>
    <ligand>
        <name>Zn(2+)</name>
        <dbReference type="ChEBI" id="CHEBI:29105"/>
        <note>catalytic</note>
    </ligand>
</feature>
<evidence type="ECO:0000313" key="4">
    <source>
        <dbReference type="EMBL" id="MST72707.1"/>
    </source>
</evidence>
<gene>
    <name evidence="4" type="ORF">FYJ68_06260</name>
</gene>
<name>A0A6N7XBI3_9ACTN</name>
<feature type="active site" description="Proton donor/acceptor" evidence="2">
    <location>
        <position position="308"/>
    </location>
</feature>
<dbReference type="GO" id="GO:0006508">
    <property type="term" value="P:proteolysis"/>
    <property type="evidence" value="ECO:0007669"/>
    <property type="project" value="InterPro"/>
</dbReference>
<keyword evidence="4" id="KW-0378">Hydrolase</keyword>
<feature type="binding site" evidence="1">
    <location>
        <position position="337"/>
    </location>
    <ligand>
        <name>Zn(2+)</name>
        <dbReference type="ChEBI" id="CHEBI:29105"/>
        <note>catalytic</note>
    </ligand>
</feature>
<dbReference type="Proteomes" id="UP000469325">
    <property type="component" value="Unassembled WGS sequence"/>
</dbReference>
<evidence type="ECO:0000313" key="5">
    <source>
        <dbReference type="Proteomes" id="UP000469325"/>
    </source>
</evidence>
<dbReference type="GO" id="GO:0046872">
    <property type="term" value="F:metal ion binding"/>
    <property type="evidence" value="ECO:0007669"/>
    <property type="project" value="UniProtKB-KW"/>
</dbReference>
<dbReference type="RefSeq" id="WP_154435114.1">
    <property type="nucleotide sequence ID" value="NZ_VUNC01000004.1"/>
</dbReference>
<organism evidence="4 5">
    <name type="scientific">Olsenella porci</name>
    <dbReference type="NCBI Taxonomy" id="2652279"/>
    <lineage>
        <taxon>Bacteria</taxon>
        <taxon>Bacillati</taxon>
        <taxon>Actinomycetota</taxon>
        <taxon>Coriobacteriia</taxon>
        <taxon>Coriobacteriales</taxon>
        <taxon>Atopobiaceae</taxon>
        <taxon>Olsenella</taxon>
    </lineage>
</organism>
<proteinExistence type="predicted"/>
<dbReference type="AlphaFoldDB" id="A0A6N7XBI3"/>
<evidence type="ECO:0000256" key="2">
    <source>
        <dbReference type="PIRSR" id="PIRSR006615-2"/>
    </source>
</evidence>
<dbReference type="SUPFAM" id="SSF55486">
    <property type="entry name" value="Metalloproteases ('zincins'), catalytic domain"/>
    <property type="match status" value="1"/>
</dbReference>
<comment type="caution">
    <text evidence="4">The sequence shown here is derived from an EMBL/GenBank/DDBJ whole genome shotgun (WGS) entry which is preliminary data.</text>
</comment>
<protein>
    <submittedName>
        <fullName evidence="4">Carboxypeptidase M32</fullName>
    </submittedName>
</protein>
<accession>A0A6N7XBI3</accession>
<dbReference type="Pfam" id="PF02074">
    <property type="entry name" value="Peptidase_M32"/>
    <property type="match status" value="1"/>
</dbReference>